<organism evidence="2 3">
    <name type="scientific">Haematococcus lacustris</name>
    <name type="common">Green alga</name>
    <name type="synonym">Haematococcus pluvialis</name>
    <dbReference type="NCBI Taxonomy" id="44745"/>
    <lineage>
        <taxon>Eukaryota</taxon>
        <taxon>Viridiplantae</taxon>
        <taxon>Chlorophyta</taxon>
        <taxon>core chlorophytes</taxon>
        <taxon>Chlorophyceae</taxon>
        <taxon>CS clade</taxon>
        <taxon>Chlamydomonadales</taxon>
        <taxon>Haematococcaceae</taxon>
        <taxon>Haematococcus</taxon>
    </lineage>
</organism>
<dbReference type="Proteomes" id="UP000485058">
    <property type="component" value="Unassembled WGS sequence"/>
</dbReference>
<accession>A0A699ZNC0</accession>
<gene>
    <name evidence="2" type="ORF">HaLaN_22101</name>
</gene>
<protein>
    <submittedName>
        <fullName evidence="2">CEP52</fullName>
    </submittedName>
</protein>
<evidence type="ECO:0000259" key="1">
    <source>
        <dbReference type="PROSITE" id="PS50053"/>
    </source>
</evidence>
<dbReference type="SUPFAM" id="SSF54236">
    <property type="entry name" value="Ubiquitin-like"/>
    <property type="match status" value="1"/>
</dbReference>
<keyword evidence="3" id="KW-1185">Reference proteome</keyword>
<feature type="non-terminal residue" evidence="2">
    <location>
        <position position="109"/>
    </location>
</feature>
<dbReference type="InterPro" id="IPR000626">
    <property type="entry name" value="Ubiquitin-like_dom"/>
</dbReference>
<dbReference type="CDD" id="cd17039">
    <property type="entry name" value="Ubl_ubiquitin_like"/>
    <property type="match status" value="1"/>
</dbReference>
<dbReference type="EMBL" id="BLLF01002504">
    <property type="protein sequence ID" value="GFH24327.1"/>
    <property type="molecule type" value="Genomic_DNA"/>
</dbReference>
<reference evidence="2 3" key="1">
    <citation type="submission" date="2020-02" db="EMBL/GenBank/DDBJ databases">
        <title>Draft genome sequence of Haematococcus lacustris strain NIES-144.</title>
        <authorList>
            <person name="Morimoto D."/>
            <person name="Nakagawa S."/>
            <person name="Yoshida T."/>
            <person name="Sawayama S."/>
        </authorList>
    </citation>
    <scope>NUCLEOTIDE SEQUENCE [LARGE SCALE GENOMIC DNA]</scope>
    <source>
        <strain evidence="2 3">NIES-144</strain>
    </source>
</reference>
<evidence type="ECO:0000313" key="3">
    <source>
        <dbReference type="Proteomes" id="UP000485058"/>
    </source>
</evidence>
<name>A0A699ZNC0_HAELA</name>
<dbReference type="Pfam" id="PF00240">
    <property type="entry name" value="ubiquitin"/>
    <property type="match status" value="1"/>
</dbReference>
<feature type="domain" description="Ubiquitin-like" evidence="1">
    <location>
        <begin position="52"/>
        <end position="109"/>
    </location>
</feature>
<comment type="caution">
    <text evidence="2">The sequence shown here is derived from an EMBL/GenBank/DDBJ whole genome shotgun (WGS) entry which is preliminary data.</text>
</comment>
<dbReference type="PROSITE" id="PS50053">
    <property type="entry name" value="UBIQUITIN_2"/>
    <property type="match status" value="1"/>
</dbReference>
<dbReference type="InterPro" id="IPR019956">
    <property type="entry name" value="Ubiquitin_dom"/>
</dbReference>
<dbReference type="Gene3D" id="3.10.20.90">
    <property type="entry name" value="Phosphatidylinositol 3-kinase Catalytic Subunit, Chain A, domain 1"/>
    <property type="match status" value="1"/>
</dbReference>
<dbReference type="PROSITE" id="PS00299">
    <property type="entry name" value="UBIQUITIN_1"/>
    <property type="match status" value="1"/>
</dbReference>
<dbReference type="AlphaFoldDB" id="A0A699ZNC0"/>
<dbReference type="InterPro" id="IPR029071">
    <property type="entry name" value="Ubiquitin-like_domsf"/>
</dbReference>
<dbReference type="InterPro" id="IPR019954">
    <property type="entry name" value="Ubiquitin_CS"/>
</dbReference>
<sequence>MAPAKVLGTAITLVELPSQSRCQPSQSKKRASGSFLTACDVCDEDTMEERRAMVFVRGLSSVTSSVDVELDGTVEQLKQAIEALDGLPSELQGIVFSGKSLQDECCLLH</sequence>
<proteinExistence type="predicted"/>
<evidence type="ECO:0000313" key="2">
    <source>
        <dbReference type="EMBL" id="GFH24327.1"/>
    </source>
</evidence>
<dbReference type="PRINTS" id="PR00348">
    <property type="entry name" value="UBIQUITIN"/>
</dbReference>